<dbReference type="EMBL" id="PDKW01000037">
    <property type="protein sequence ID" value="PGH58991.1"/>
    <property type="molecule type" value="Genomic_DNA"/>
</dbReference>
<evidence type="ECO:0000313" key="1">
    <source>
        <dbReference type="EMBL" id="PGH58991.1"/>
    </source>
</evidence>
<dbReference type="AlphaFoldDB" id="A0A2B8BM15"/>
<accession>A0A2B8BM15</accession>
<reference evidence="2" key="1">
    <citation type="submission" date="2017-10" db="EMBL/GenBank/DDBJ databases">
        <authorList>
            <person name="Kravchenko I.K."/>
            <person name="Grouzdev D.S."/>
        </authorList>
    </citation>
    <scope>NUCLEOTIDE SEQUENCE [LARGE SCALE GENOMIC DNA]</scope>
    <source>
        <strain evidence="2">B2</strain>
    </source>
</reference>
<protein>
    <submittedName>
        <fullName evidence="1">Uncharacterized protein</fullName>
    </submittedName>
</protein>
<comment type="caution">
    <text evidence="1">The sequence shown here is derived from an EMBL/GenBank/DDBJ whole genome shotgun (WGS) entry which is preliminary data.</text>
</comment>
<sequence length="73" mass="8436">MHHLRFSHHKYAILAAETIREFPPWCFHDAATEGFFRRNADSKKPLIFLEISGLMVVAGARNHRELRLPPIAV</sequence>
<organism evidence="1 2">
    <name type="scientific">Azospirillum palustre</name>
    <dbReference type="NCBI Taxonomy" id="2044885"/>
    <lineage>
        <taxon>Bacteria</taxon>
        <taxon>Pseudomonadati</taxon>
        <taxon>Pseudomonadota</taxon>
        <taxon>Alphaproteobacteria</taxon>
        <taxon>Rhodospirillales</taxon>
        <taxon>Azospirillaceae</taxon>
        <taxon>Azospirillum</taxon>
    </lineage>
</organism>
<name>A0A2B8BM15_9PROT</name>
<proteinExistence type="predicted"/>
<keyword evidence="2" id="KW-1185">Reference proteome</keyword>
<gene>
    <name evidence="1" type="ORF">CRT60_03100</name>
</gene>
<evidence type="ECO:0000313" key="2">
    <source>
        <dbReference type="Proteomes" id="UP000225379"/>
    </source>
</evidence>
<dbReference type="Proteomes" id="UP000225379">
    <property type="component" value="Unassembled WGS sequence"/>
</dbReference>